<feature type="region of interest" description="Disordered" evidence="1">
    <location>
        <begin position="202"/>
        <end position="223"/>
    </location>
</feature>
<proteinExistence type="predicted"/>
<accession>A0A133UKT3</accession>
<protein>
    <submittedName>
        <fullName evidence="2">Uncharacterized protein</fullName>
    </submittedName>
</protein>
<evidence type="ECO:0000256" key="1">
    <source>
        <dbReference type="SAM" id="MobiDB-lite"/>
    </source>
</evidence>
<keyword evidence="3" id="KW-1185">Reference proteome</keyword>
<sequence length="223" mass="23378">MSGTWQFTVNWNTNEVTGSTSGGIEADISGSVSEGKIDAEGTAATGTVTLQGEFSKDGASISGTWSGLGDSGKWTGRRSIAEEERTEEGTATEGDTGLPIYPKASRYDAPPEMEQEVNLPGELYEFHSTDASVSDVGDWYDLFMSGEDGPGWPARRRKGDDGALTAIGPVELLKDTSGSEGLDPSQTFIMLVRGSWSDYQDMAPAAEGESSLGGAGAGAKSER</sequence>
<dbReference type="Proteomes" id="UP000070284">
    <property type="component" value="Unassembled WGS sequence"/>
</dbReference>
<gene>
    <name evidence="2" type="ORF">AKJ65_03290</name>
</gene>
<evidence type="ECO:0000313" key="2">
    <source>
        <dbReference type="EMBL" id="KXA94828.1"/>
    </source>
</evidence>
<dbReference type="EMBL" id="LHXO01000037">
    <property type="protein sequence ID" value="KXA94828.1"/>
    <property type="molecule type" value="Genomic_DNA"/>
</dbReference>
<name>A0A133UKT3_9EURY</name>
<comment type="caution">
    <text evidence="2">The sequence shown here is derived from an EMBL/GenBank/DDBJ whole genome shotgun (WGS) entry which is preliminary data.</text>
</comment>
<reference evidence="2 3" key="1">
    <citation type="journal article" date="2016" name="Sci. Rep.">
        <title>Metabolic traits of an uncultured archaeal lineage -MSBL1- from brine pools of the Red Sea.</title>
        <authorList>
            <person name="Mwirichia R."/>
            <person name="Alam I."/>
            <person name="Rashid M."/>
            <person name="Vinu M."/>
            <person name="Ba-Alawi W."/>
            <person name="Anthony Kamau A."/>
            <person name="Kamanda Ngugi D."/>
            <person name="Goker M."/>
            <person name="Klenk H.P."/>
            <person name="Bajic V."/>
            <person name="Stingl U."/>
        </authorList>
    </citation>
    <scope>NUCLEOTIDE SEQUENCE [LARGE SCALE GENOMIC DNA]</scope>
    <source>
        <strain evidence="2">SCGC-AAA259E19</strain>
    </source>
</reference>
<organism evidence="2 3">
    <name type="scientific">candidate division MSBL1 archaeon SCGC-AAA259E19</name>
    <dbReference type="NCBI Taxonomy" id="1698264"/>
    <lineage>
        <taxon>Archaea</taxon>
        <taxon>Methanobacteriati</taxon>
        <taxon>Methanobacteriota</taxon>
        <taxon>candidate division MSBL1</taxon>
    </lineage>
</organism>
<evidence type="ECO:0000313" key="3">
    <source>
        <dbReference type="Proteomes" id="UP000070284"/>
    </source>
</evidence>
<dbReference type="AlphaFoldDB" id="A0A133UKT3"/>
<feature type="region of interest" description="Disordered" evidence="1">
    <location>
        <begin position="59"/>
        <end position="106"/>
    </location>
</feature>